<feature type="domain" description="DDB1- and CUL4-associated factor 12 beta-propeller" evidence="2">
    <location>
        <begin position="85"/>
        <end position="437"/>
    </location>
</feature>
<dbReference type="SMART" id="SM00320">
    <property type="entry name" value="WD40"/>
    <property type="match status" value="2"/>
</dbReference>
<organism evidence="3 4">
    <name type="scientific">Paratrimastix pyriformis</name>
    <dbReference type="NCBI Taxonomy" id="342808"/>
    <lineage>
        <taxon>Eukaryota</taxon>
        <taxon>Metamonada</taxon>
        <taxon>Preaxostyla</taxon>
        <taxon>Paratrimastigidae</taxon>
        <taxon>Paratrimastix</taxon>
    </lineage>
</organism>
<dbReference type="InterPro" id="IPR036322">
    <property type="entry name" value="WD40_repeat_dom_sf"/>
</dbReference>
<accession>A0ABQ8ULQ9</accession>
<dbReference type="InterPro" id="IPR015943">
    <property type="entry name" value="WD40/YVTN_repeat-like_dom_sf"/>
</dbReference>
<sequence>MAMGEDDEDVVVLPSGGPLSSENELNDSGPTGSVSLTRWVLAGNETPPQFNRFHCPSMVKSITQLVAQRRPYCLVEREVFFTHEDALDKIFASHWITPDQLLLGTKNNKLVLLLHPGRADARTTFIPLPASRSKLPVEPSGIHFFQLSPSGRLMATGTTNPNDIGIFLYPEMTPLAVLEGFSDWAFDGVWLDECTLAAAGRDHSLAVWRLPPEGTSDTFPFFRPAVHNLQAHRNKVREIKLDRGASCCALPDLDCCFLCCADDGKFATMGPDRQIKIWDSGTISEVAVWGIPEDRDYTSMAFEDETHRFIIGSHTHLCLVDHRAPMTTIIRSRSFGIRSLLAEGHILSIGGGDGTLSFLDTRTERFLEVTTPTGARGLFTAGRGSLVRDDTWQMYFDPSWQVPNSLYTMAYDPSGRLLFTGGGPYPCGLKGVYAALW</sequence>
<dbReference type="Pfam" id="PF23760">
    <property type="entry name" value="Beta-prop_DCAF12"/>
    <property type="match status" value="1"/>
</dbReference>
<feature type="region of interest" description="Disordered" evidence="1">
    <location>
        <begin position="1"/>
        <end position="32"/>
    </location>
</feature>
<gene>
    <name evidence="3" type="ORF">PAPYR_6743</name>
</gene>
<dbReference type="SUPFAM" id="SSF50978">
    <property type="entry name" value="WD40 repeat-like"/>
    <property type="match status" value="1"/>
</dbReference>
<reference evidence="3" key="1">
    <citation type="journal article" date="2022" name="bioRxiv">
        <title>Genomics of Preaxostyla Flagellates Illuminates Evolutionary Transitions and the Path Towards Mitochondrial Loss.</title>
        <authorList>
            <person name="Novak L.V.F."/>
            <person name="Treitli S.C."/>
            <person name="Pyrih J."/>
            <person name="Halakuc P."/>
            <person name="Pipaliya S.V."/>
            <person name="Vacek V."/>
            <person name="Brzon O."/>
            <person name="Soukal P."/>
            <person name="Eme L."/>
            <person name="Dacks J.B."/>
            <person name="Karnkowska A."/>
            <person name="Elias M."/>
            <person name="Hampl V."/>
        </authorList>
    </citation>
    <scope>NUCLEOTIDE SEQUENCE</scope>
    <source>
        <strain evidence="3">RCP-MX</strain>
    </source>
</reference>
<evidence type="ECO:0000256" key="1">
    <source>
        <dbReference type="SAM" id="MobiDB-lite"/>
    </source>
</evidence>
<evidence type="ECO:0000313" key="3">
    <source>
        <dbReference type="EMBL" id="KAJ4457710.1"/>
    </source>
</evidence>
<evidence type="ECO:0000313" key="4">
    <source>
        <dbReference type="Proteomes" id="UP001141327"/>
    </source>
</evidence>
<dbReference type="InterPro" id="IPR056151">
    <property type="entry name" value="Beta-prop_DCAF12"/>
</dbReference>
<feature type="compositionally biased region" description="Acidic residues" evidence="1">
    <location>
        <begin position="1"/>
        <end position="10"/>
    </location>
</feature>
<proteinExistence type="predicted"/>
<protein>
    <submittedName>
        <fullName evidence="3">DDB1- and CUL4-associated factor 12</fullName>
    </submittedName>
</protein>
<keyword evidence="4" id="KW-1185">Reference proteome</keyword>
<feature type="compositionally biased region" description="Polar residues" evidence="1">
    <location>
        <begin position="18"/>
        <end position="32"/>
    </location>
</feature>
<name>A0ABQ8ULQ9_9EUKA</name>
<evidence type="ECO:0000259" key="2">
    <source>
        <dbReference type="Pfam" id="PF23760"/>
    </source>
</evidence>
<dbReference type="EMBL" id="JAPMOS010000041">
    <property type="protein sequence ID" value="KAJ4457710.1"/>
    <property type="molecule type" value="Genomic_DNA"/>
</dbReference>
<dbReference type="Proteomes" id="UP001141327">
    <property type="component" value="Unassembled WGS sequence"/>
</dbReference>
<comment type="caution">
    <text evidence="3">The sequence shown here is derived from an EMBL/GenBank/DDBJ whole genome shotgun (WGS) entry which is preliminary data.</text>
</comment>
<dbReference type="InterPro" id="IPR001680">
    <property type="entry name" value="WD40_rpt"/>
</dbReference>
<dbReference type="Gene3D" id="2.130.10.10">
    <property type="entry name" value="YVTN repeat-like/Quinoprotein amine dehydrogenase"/>
    <property type="match status" value="1"/>
</dbReference>